<dbReference type="InterPro" id="IPR002510">
    <property type="entry name" value="Metalloprtase-TldD/E_N"/>
</dbReference>
<dbReference type="EMBL" id="JWIC01000004">
    <property type="protein sequence ID" value="KID57857.1"/>
    <property type="molecule type" value="Genomic_DNA"/>
</dbReference>
<evidence type="ECO:0000259" key="5">
    <source>
        <dbReference type="Pfam" id="PF01523"/>
    </source>
</evidence>
<dbReference type="InterPro" id="IPR051463">
    <property type="entry name" value="Peptidase_U62_metallo"/>
</dbReference>
<comment type="caution">
    <text evidence="8">The sequence shown here is derived from an EMBL/GenBank/DDBJ whole genome shotgun (WGS) entry which is preliminary data.</text>
</comment>
<sequence length="479" mass="51569">MNQVEKSLLADSQLTREQLEQTLNYIHQYNVDYSDLYFQSSYNETWVLEDGKVKEGSYNIERGVGVRAVSGEQTGFSYSDAINLEAINQAAEAARSIAQQGESKTIQVFTDVQAPIQFQPVQPLLSMSDEEKITLLREVDNAIRELAPDAQQVVCSIAAVYEEVLIAASDGTFATDIRPLVRLNCSVLLENNGRRERGSAGGGARLDYGYFKELEDGQPRWMSYAKEAVRQARVNLTAIDAPAGTMPVVLGSGWPGVLLHEAVGHGLEGDFNRKGASAFSGRVGEQVASSLCTVVDDGTMANRRGSLNIDDEGTPAGYNVLIENGILKGYMQDKTNARLMETQPTGNARRESFAHLPMPRMTNTYMLAGESTQQDIISSVKKGIFASNFGGGQVDITSGKFVFSASEAYLIEDGKVTQPIKGATLIGNGPEAMQQISMVGNDLSLDRGVGVCGKDGQSVPVGVGQPSLKIDQLTVGGTA</sequence>
<evidence type="ECO:0000259" key="7">
    <source>
        <dbReference type="Pfam" id="PF19290"/>
    </source>
</evidence>
<accession>A0A0C1QS59</accession>
<dbReference type="InterPro" id="IPR025502">
    <property type="entry name" value="TldD"/>
</dbReference>
<keyword evidence="2 8" id="KW-0645">Protease</keyword>
<keyword evidence="3" id="KW-0378">Hydrolase</keyword>
<dbReference type="Proteomes" id="UP000031327">
    <property type="component" value="Unassembled WGS sequence"/>
</dbReference>
<feature type="domain" description="Metalloprotease TldD/E central" evidence="7">
    <location>
        <begin position="123"/>
        <end position="236"/>
    </location>
</feature>
<dbReference type="OrthoDB" id="9803213at2"/>
<dbReference type="GO" id="GO:0005829">
    <property type="term" value="C:cytosol"/>
    <property type="evidence" value="ECO:0007669"/>
    <property type="project" value="TreeGrafter"/>
</dbReference>
<keyword evidence="4" id="KW-0482">Metalloprotease</keyword>
<dbReference type="InterPro" id="IPR045569">
    <property type="entry name" value="Metalloprtase-TldD/E_C"/>
</dbReference>
<evidence type="ECO:0000256" key="4">
    <source>
        <dbReference type="ARBA" id="ARBA00023049"/>
    </source>
</evidence>
<feature type="domain" description="Metalloprotease TldD/E N-terminal" evidence="5">
    <location>
        <begin position="35"/>
        <end position="98"/>
    </location>
</feature>
<proteinExistence type="inferred from homology"/>
<name>A0A0C1QS59_9GAMM</name>
<dbReference type="AlphaFoldDB" id="A0A0C1QS59"/>
<evidence type="ECO:0000256" key="2">
    <source>
        <dbReference type="ARBA" id="ARBA00022670"/>
    </source>
</evidence>
<dbReference type="InterPro" id="IPR036059">
    <property type="entry name" value="TldD/PmbA_sf"/>
</dbReference>
<reference evidence="8 9" key="1">
    <citation type="submission" date="2014-12" db="EMBL/GenBank/DDBJ databases">
        <title>Draft Genome Sequence of Pseudoalteromonas luteoviolacea HI1.</title>
        <authorList>
            <person name="Asahina A.Y."/>
            <person name="Hadfield M.G."/>
        </authorList>
    </citation>
    <scope>NUCLEOTIDE SEQUENCE [LARGE SCALE GENOMIC DNA]</scope>
    <source>
        <strain evidence="8 9">HI1</strain>
    </source>
</reference>
<dbReference type="NCBIfam" id="NF008006">
    <property type="entry name" value="PRK10735.1"/>
    <property type="match status" value="1"/>
</dbReference>
<evidence type="ECO:0000313" key="9">
    <source>
        <dbReference type="Proteomes" id="UP000031327"/>
    </source>
</evidence>
<dbReference type="PANTHER" id="PTHR30624">
    <property type="entry name" value="UNCHARACTERIZED PROTEIN TLDD AND PMBA"/>
    <property type="match status" value="1"/>
</dbReference>
<dbReference type="RefSeq" id="WP_039608155.1">
    <property type="nucleotide sequence ID" value="NZ_JWIC01000004.1"/>
</dbReference>
<dbReference type="Gene3D" id="3.30.2290.10">
    <property type="entry name" value="PmbA/TldD superfamily"/>
    <property type="match status" value="1"/>
</dbReference>
<dbReference type="GO" id="GO:0008237">
    <property type="term" value="F:metallopeptidase activity"/>
    <property type="evidence" value="ECO:0007669"/>
    <property type="project" value="UniProtKB-KW"/>
</dbReference>
<dbReference type="SUPFAM" id="SSF111283">
    <property type="entry name" value="Putative modulator of DNA gyrase, PmbA/TldD"/>
    <property type="match status" value="1"/>
</dbReference>
<comment type="similarity">
    <text evidence="1">Belongs to the peptidase U62 family.</text>
</comment>
<dbReference type="PANTHER" id="PTHR30624:SF4">
    <property type="entry name" value="METALLOPROTEASE TLDD"/>
    <property type="match status" value="1"/>
</dbReference>
<gene>
    <name evidence="8" type="primary">tldD</name>
    <name evidence="8" type="ORF">JF50_03660</name>
</gene>
<evidence type="ECO:0000259" key="6">
    <source>
        <dbReference type="Pfam" id="PF19289"/>
    </source>
</evidence>
<evidence type="ECO:0000256" key="3">
    <source>
        <dbReference type="ARBA" id="ARBA00022801"/>
    </source>
</evidence>
<dbReference type="Pfam" id="PF19290">
    <property type="entry name" value="PmbA_TldD_2nd"/>
    <property type="match status" value="1"/>
</dbReference>
<dbReference type="InterPro" id="IPR045570">
    <property type="entry name" value="Metalloprtase-TldD/E_cen_dom"/>
</dbReference>
<dbReference type="PIRSF" id="PIRSF004919">
    <property type="entry name" value="TldD"/>
    <property type="match status" value="1"/>
</dbReference>
<dbReference type="Pfam" id="PF19289">
    <property type="entry name" value="PmbA_TldD_3rd"/>
    <property type="match status" value="1"/>
</dbReference>
<dbReference type="Pfam" id="PF01523">
    <property type="entry name" value="PmbA_TldD_1st"/>
    <property type="match status" value="1"/>
</dbReference>
<evidence type="ECO:0000256" key="1">
    <source>
        <dbReference type="ARBA" id="ARBA00005836"/>
    </source>
</evidence>
<protein>
    <submittedName>
        <fullName evidence="8">Protease TldD</fullName>
    </submittedName>
</protein>
<dbReference type="GO" id="GO:0006508">
    <property type="term" value="P:proteolysis"/>
    <property type="evidence" value="ECO:0007669"/>
    <property type="project" value="UniProtKB-KW"/>
</dbReference>
<feature type="domain" description="Metalloprotease TldD/E C-terminal" evidence="6">
    <location>
        <begin position="244"/>
        <end position="477"/>
    </location>
</feature>
<evidence type="ECO:0000313" key="8">
    <source>
        <dbReference type="EMBL" id="KID57857.1"/>
    </source>
</evidence>
<dbReference type="InterPro" id="IPR035068">
    <property type="entry name" value="TldD/PmbA_N"/>
</dbReference>
<organism evidence="8 9">
    <name type="scientific">Pseudoalteromonas luteoviolacea</name>
    <dbReference type="NCBI Taxonomy" id="43657"/>
    <lineage>
        <taxon>Bacteria</taxon>
        <taxon>Pseudomonadati</taxon>
        <taxon>Pseudomonadota</taxon>
        <taxon>Gammaproteobacteria</taxon>
        <taxon>Alteromonadales</taxon>
        <taxon>Pseudoalteromonadaceae</taxon>
        <taxon>Pseudoalteromonas</taxon>
    </lineage>
</organism>